<dbReference type="AlphaFoldDB" id="A0A193FQA4"/>
<dbReference type="Pfam" id="PF02627">
    <property type="entry name" value="CMD"/>
    <property type="match status" value="1"/>
</dbReference>
<dbReference type="PANTHER" id="PTHR35446:SF3">
    <property type="entry name" value="CMD DOMAIN-CONTAINING PROTEIN"/>
    <property type="match status" value="1"/>
</dbReference>
<accession>A0A193FQA4</accession>
<evidence type="ECO:0000313" key="2">
    <source>
        <dbReference type="EMBL" id="ANN69264.1"/>
    </source>
</evidence>
<dbReference type="InterPro" id="IPR004675">
    <property type="entry name" value="AhpD_core"/>
</dbReference>
<dbReference type="STRING" id="463025.BAU08_26365"/>
<name>A0A193FQA4_9BORD</name>
<keyword evidence="3" id="KW-0560">Oxidoreductase</keyword>
<dbReference type="RefSeq" id="WP_066357507.1">
    <property type="nucleotide sequence ID" value="NZ_CBCSFJ010000017.1"/>
</dbReference>
<dbReference type="KEGG" id="bbro:BAU06_25785"/>
<dbReference type="OrthoDB" id="3667834at2"/>
<gene>
    <name evidence="2" type="ORF">BAU06_25785</name>
    <name evidence="3" type="ORF">BAU08_26365</name>
</gene>
<evidence type="ECO:0000313" key="3">
    <source>
        <dbReference type="EMBL" id="ANN74415.1"/>
    </source>
</evidence>
<feature type="domain" description="Carboxymuconolactone decarboxylase-like" evidence="1">
    <location>
        <begin position="52"/>
        <end position="104"/>
    </location>
</feature>
<evidence type="ECO:0000313" key="4">
    <source>
        <dbReference type="Proteomes" id="UP000091897"/>
    </source>
</evidence>
<evidence type="ECO:0000259" key="1">
    <source>
        <dbReference type="Pfam" id="PF02627"/>
    </source>
</evidence>
<proteinExistence type="predicted"/>
<sequence>MSRIATPAVETATGATADIYAKIRKAVGRVPNAYAAIGAINPAALASTLQAGAVLSAGSLSKQDEETIKIVVSEIAGCDYCVAAHAAVGKMVGLKPEAIRQIRAGESTGDAKRDALVRFVRVLQTTRGTIPAAELEAVKAAGYSDAQLVDVALAIALITFTNVFNRFNDTDVDFPAVE</sequence>
<organism evidence="3 5">
    <name type="scientific">Bordetella bronchialis</name>
    <dbReference type="NCBI Taxonomy" id="463025"/>
    <lineage>
        <taxon>Bacteria</taxon>
        <taxon>Pseudomonadati</taxon>
        <taxon>Pseudomonadota</taxon>
        <taxon>Betaproteobacteria</taxon>
        <taxon>Burkholderiales</taxon>
        <taxon>Alcaligenaceae</taxon>
        <taxon>Bordetella</taxon>
    </lineage>
</organism>
<protein>
    <submittedName>
        <fullName evidence="3">Alkylhydroperoxidase</fullName>
    </submittedName>
</protein>
<dbReference type="EMBL" id="CP016170">
    <property type="protein sequence ID" value="ANN69264.1"/>
    <property type="molecule type" value="Genomic_DNA"/>
</dbReference>
<dbReference type="Proteomes" id="UP000091897">
    <property type="component" value="Chromosome"/>
</dbReference>
<evidence type="ECO:0000313" key="5">
    <source>
        <dbReference type="Proteomes" id="UP000092213"/>
    </source>
</evidence>
<dbReference type="InterPro" id="IPR029032">
    <property type="entry name" value="AhpD-like"/>
</dbReference>
<dbReference type="InterPro" id="IPR003779">
    <property type="entry name" value="CMD-like"/>
</dbReference>
<dbReference type="PANTHER" id="PTHR35446">
    <property type="entry name" value="SI:CH211-175M2.5"/>
    <property type="match status" value="1"/>
</dbReference>
<dbReference type="Proteomes" id="UP000092213">
    <property type="component" value="Chromosome"/>
</dbReference>
<dbReference type="Gene3D" id="1.20.1290.10">
    <property type="entry name" value="AhpD-like"/>
    <property type="match status" value="1"/>
</dbReference>
<reference evidence="4 5" key="1">
    <citation type="submission" date="2016-06" db="EMBL/GenBank/DDBJ databases">
        <title>Complete genome sequences of Bordetella bronchialis and Bordetella flabilis.</title>
        <authorList>
            <person name="LiPuma J.J."/>
            <person name="Spilker T."/>
        </authorList>
    </citation>
    <scope>NUCLEOTIDE SEQUENCE [LARGE SCALE GENOMIC DNA]</scope>
    <source>
        <strain evidence="3 5">AU17976</strain>
        <strain evidence="2 4">AU3182</strain>
    </source>
</reference>
<keyword evidence="3" id="KW-0575">Peroxidase</keyword>
<keyword evidence="4" id="KW-1185">Reference proteome</keyword>
<dbReference type="NCBIfam" id="TIGR00778">
    <property type="entry name" value="ahpD_dom"/>
    <property type="match status" value="1"/>
</dbReference>
<dbReference type="EMBL" id="CP016171">
    <property type="protein sequence ID" value="ANN74415.1"/>
    <property type="molecule type" value="Genomic_DNA"/>
</dbReference>
<dbReference type="GO" id="GO:0051920">
    <property type="term" value="F:peroxiredoxin activity"/>
    <property type="evidence" value="ECO:0007669"/>
    <property type="project" value="InterPro"/>
</dbReference>
<dbReference type="SUPFAM" id="SSF69118">
    <property type="entry name" value="AhpD-like"/>
    <property type="match status" value="1"/>
</dbReference>